<sequence>MKLYPTSQGIVIEADANYYLSPQKDWDAYINRDDLFDAITAEISTLSADASLAETLKMDILPPIRQQEVWASGVTYMKSREARMEESKDAGGGDFYARVYDADRPELFFKATAARTVGTGAEVLIRRDSKWNVPEPELTLFATSNGKIVGYTCGNDMSSRDIEGENPLYLPQAKSYDGAAAIGPCLYVPAQPINPDAQINIAIVRNGTNVFEGNISINRMKRTHTELIGYLFRETSFPYGVFLMTGTGLVPPNEFTLNVGDEVRITIEHIGTLVNKVSQKPL</sequence>
<dbReference type="Gene3D" id="3.90.850.10">
    <property type="entry name" value="Fumarylacetoacetase-like, C-terminal domain"/>
    <property type="match status" value="1"/>
</dbReference>
<dbReference type="RefSeq" id="WP_114464364.1">
    <property type="nucleotide sequence ID" value="NZ_QPIW01000041.1"/>
</dbReference>
<dbReference type="PANTHER" id="PTHR42796">
    <property type="entry name" value="FUMARYLACETOACETATE HYDROLASE DOMAIN-CONTAINING PROTEIN 2A-RELATED"/>
    <property type="match status" value="1"/>
</dbReference>
<evidence type="ECO:0000259" key="3">
    <source>
        <dbReference type="Pfam" id="PF01557"/>
    </source>
</evidence>
<gene>
    <name evidence="4" type="ORF">DVG78_28240</name>
</gene>
<evidence type="ECO:0000256" key="2">
    <source>
        <dbReference type="ARBA" id="ARBA00022723"/>
    </source>
</evidence>
<accession>A0A369I0G5</accession>
<dbReference type="EMBL" id="QPIW01000041">
    <property type="protein sequence ID" value="RDB02512.1"/>
    <property type="molecule type" value="Genomic_DNA"/>
</dbReference>
<dbReference type="InterPro" id="IPR036663">
    <property type="entry name" value="Fumarylacetoacetase_C_sf"/>
</dbReference>
<dbReference type="InterPro" id="IPR051121">
    <property type="entry name" value="FAH"/>
</dbReference>
<protein>
    <submittedName>
        <fullName evidence="4">2-hydroxyhepta-2,4-diene-1,7-dioate isomerase</fullName>
    </submittedName>
</protein>
<dbReference type="OrthoDB" id="9779415at2"/>
<feature type="domain" description="Fumarylacetoacetase-like C-terminal" evidence="3">
    <location>
        <begin position="105"/>
        <end position="277"/>
    </location>
</feature>
<organism evidence="4 5">
    <name type="scientific">Runella aurantiaca</name>
    <dbReference type="NCBI Taxonomy" id="2282308"/>
    <lineage>
        <taxon>Bacteria</taxon>
        <taxon>Pseudomonadati</taxon>
        <taxon>Bacteroidota</taxon>
        <taxon>Cytophagia</taxon>
        <taxon>Cytophagales</taxon>
        <taxon>Spirosomataceae</taxon>
        <taxon>Runella</taxon>
    </lineage>
</organism>
<dbReference type="SUPFAM" id="SSF56529">
    <property type="entry name" value="FAH"/>
    <property type="match status" value="1"/>
</dbReference>
<name>A0A369I0G5_9BACT</name>
<comment type="similarity">
    <text evidence="1">Belongs to the FAH family.</text>
</comment>
<keyword evidence="5" id="KW-1185">Reference proteome</keyword>
<dbReference type="InterPro" id="IPR011234">
    <property type="entry name" value="Fumarylacetoacetase-like_C"/>
</dbReference>
<reference evidence="4 5" key="1">
    <citation type="submission" date="2018-07" db="EMBL/GenBank/DDBJ databases">
        <title>Genome analysis of Runella aurantiaca.</title>
        <authorList>
            <person name="Yang X."/>
        </authorList>
    </citation>
    <scope>NUCLEOTIDE SEQUENCE [LARGE SCALE GENOMIC DNA]</scope>
    <source>
        <strain evidence="4 5">YX9</strain>
    </source>
</reference>
<evidence type="ECO:0000313" key="5">
    <source>
        <dbReference type="Proteomes" id="UP000253141"/>
    </source>
</evidence>
<dbReference type="GO" id="GO:0016853">
    <property type="term" value="F:isomerase activity"/>
    <property type="evidence" value="ECO:0007669"/>
    <property type="project" value="UniProtKB-KW"/>
</dbReference>
<dbReference type="Pfam" id="PF01557">
    <property type="entry name" value="FAA_hydrolase"/>
    <property type="match status" value="1"/>
</dbReference>
<keyword evidence="2" id="KW-0479">Metal-binding</keyword>
<keyword evidence="4" id="KW-0413">Isomerase</keyword>
<comment type="caution">
    <text evidence="4">The sequence shown here is derived from an EMBL/GenBank/DDBJ whole genome shotgun (WGS) entry which is preliminary data.</text>
</comment>
<evidence type="ECO:0000313" key="4">
    <source>
        <dbReference type="EMBL" id="RDB02512.1"/>
    </source>
</evidence>
<dbReference type="AlphaFoldDB" id="A0A369I0G5"/>
<proteinExistence type="inferred from homology"/>
<dbReference type="PANTHER" id="PTHR42796:SF7">
    <property type="entry name" value="2-DEHYDRO-3-DEOXY-D-ARABINONATE DEHYDRATASE"/>
    <property type="match status" value="1"/>
</dbReference>
<dbReference type="GO" id="GO:0044281">
    <property type="term" value="P:small molecule metabolic process"/>
    <property type="evidence" value="ECO:0007669"/>
    <property type="project" value="UniProtKB-ARBA"/>
</dbReference>
<evidence type="ECO:0000256" key="1">
    <source>
        <dbReference type="ARBA" id="ARBA00010211"/>
    </source>
</evidence>
<dbReference type="Proteomes" id="UP000253141">
    <property type="component" value="Unassembled WGS sequence"/>
</dbReference>
<dbReference type="GO" id="GO:0046872">
    <property type="term" value="F:metal ion binding"/>
    <property type="evidence" value="ECO:0007669"/>
    <property type="project" value="UniProtKB-KW"/>
</dbReference>